<name>A0A0E9XRU6_ANGAN</name>
<dbReference type="AlphaFoldDB" id="A0A0E9XRU6"/>
<protein>
    <submittedName>
        <fullName evidence="1">Uncharacterized protein</fullName>
    </submittedName>
</protein>
<accession>A0A0E9XRU6</accession>
<organism evidence="1">
    <name type="scientific">Anguilla anguilla</name>
    <name type="common">European freshwater eel</name>
    <name type="synonym">Muraena anguilla</name>
    <dbReference type="NCBI Taxonomy" id="7936"/>
    <lineage>
        <taxon>Eukaryota</taxon>
        <taxon>Metazoa</taxon>
        <taxon>Chordata</taxon>
        <taxon>Craniata</taxon>
        <taxon>Vertebrata</taxon>
        <taxon>Euteleostomi</taxon>
        <taxon>Actinopterygii</taxon>
        <taxon>Neopterygii</taxon>
        <taxon>Teleostei</taxon>
        <taxon>Anguilliformes</taxon>
        <taxon>Anguillidae</taxon>
        <taxon>Anguilla</taxon>
    </lineage>
</organism>
<dbReference type="EMBL" id="GBXM01004174">
    <property type="protein sequence ID" value="JAI04404.1"/>
    <property type="molecule type" value="Transcribed_RNA"/>
</dbReference>
<reference evidence="1" key="2">
    <citation type="journal article" date="2015" name="Fish Shellfish Immunol.">
        <title>Early steps in the European eel (Anguilla anguilla)-Vibrio vulnificus interaction in the gills: Role of the RtxA13 toxin.</title>
        <authorList>
            <person name="Callol A."/>
            <person name="Pajuelo D."/>
            <person name="Ebbesson L."/>
            <person name="Teles M."/>
            <person name="MacKenzie S."/>
            <person name="Amaro C."/>
        </authorList>
    </citation>
    <scope>NUCLEOTIDE SEQUENCE</scope>
</reference>
<reference evidence="1" key="1">
    <citation type="submission" date="2014-11" db="EMBL/GenBank/DDBJ databases">
        <authorList>
            <person name="Amaro Gonzalez C."/>
        </authorList>
    </citation>
    <scope>NUCLEOTIDE SEQUENCE</scope>
</reference>
<evidence type="ECO:0000313" key="1">
    <source>
        <dbReference type="EMBL" id="JAI04404.1"/>
    </source>
</evidence>
<sequence>MPQTRGLSYRMLSQRTKRNSKTGCNFNITCTRCAPFPTRQIMLCIWFQMNFMSHCFICKPLLPPRSSPKKHSYALQWSAAPCLLT</sequence>
<proteinExistence type="predicted"/>